<evidence type="ECO:0000256" key="1">
    <source>
        <dbReference type="SAM" id="MobiDB-lite"/>
    </source>
</evidence>
<dbReference type="PANTHER" id="PTHR37365:SF1">
    <property type="entry name" value="TESTIS-EXPRESSED PROTEIN 44"/>
    <property type="match status" value="1"/>
</dbReference>
<name>A0A9B0WR11_CHRAS</name>
<reference evidence="3" key="1">
    <citation type="submission" date="2025-08" db="UniProtKB">
        <authorList>
            <consortium name="RefSeq"/>
        </authorList>
    </citation>
    <scope>IDENTIFICATION</scope>
    <source>
        <tissue evidence="3">Spleen</tissue>
    </source>
</reference>
<sequence>MTTEPLGEAKGASNSPYGTPEASLGSVADKPSLENVAGESQSQASGTLTEDGSQALVQLVTPEPMSASKHVPVDSTESKEITSMVLHQAPGALQTSTSFQNPPLLKLVNDAKKHYSQLSLQQYSLVKEERSLSQRPLELAPPSPNVGSQPEENTAGQPALDATALNPTAQHIVDAHGQPATEQPGGLETLSLEDSFEDSPEEPQVWSFSSASGSSAPPSPAPRPVALGRRLLDPNLYMADEENNYMRSMTSLLGGGEGSISSLADILVWSETTIEMATGFLGTGHSSVTDLLQGTGPSLRSASSILGSASSAFSSGLTAGTGSALRSLTHMLETFERRTIEGIRSAVRFLTSHLTPHRDSDGPNCD</sequence>
<dbReference type="OrthoDB" id="9838056at2759"/>
<dbReference type="PANTHER" id="PTHR37365">
    <property type="entry name" value="TESTIS-EXPRESSED PROTEIN 44"/>
    <property type="match status" value="1"/>
</dbReference>
<feature type="compositionally biased region" description="Polar residues" evidence="1">
    <location>
        <begin position="38"/>
        <end position="54"/>
    </location>
</feature>
<feature type="region of interest" description="Disordered" evidence="1">
    <location>
        <begin position="193"/>
        <end position="226"/>
    </location>
</feature>
<gene>
    <name evidence="3" type="primary">LOC102830370</name>
</gene>
<proteinExistence type="predicted"/>
<feature type="compositionally biased region" description="Low complexity" evidence="1">
    <location>
        <begin position="207"/>
        <end position="216"/>
    </location>
</feature>
<evidence type="ECO:0000313" key="2">
    <source>
        <dbReference type="Proteomes" id="UP000504623"/>
    </source>
</evidence>
<dbReference type="Pfam" id="PF15727">
    <property type="entry name" value="DUF4678"/>
    <property type="match status" value="1"/>
</dbReference>
<protein>
    <submittedName>
        <fullName evidence="3">Uncharacterized protein C2orf57 homolog</fullName>
    </submittedName>
</protein>
<dbReference type="AlphaFoldDB" id="A0A9B0WR11"/>
<accession>A0A9B0WR11</accession>
<keyword evidence="2" id="KW-1185">Reference proteome</keyword>
<evidence type="ECO:0000313" key="3">
    <source>
        <dbReference type="RefSeq" id="XP_006866864.1"/>
    </source>
</evidence>
<feature type="compositionally biased region" description="Polar residues" evidence="1">
    <location>
        <begin position="145"/>
        <end position="156"/>
    </location>
</feature>
<feature type="region of interest" description="Disordered" evidence="1">
    <location>
        <begin position="132"/>
        <end position="156"/>
    </location>
</feature>
<dbReference type="Proteomes" id="UP000504623">
    <property type="component" value="Unplaced"/>
</dbReference>
<dbReference type="CTD" id="165100"/>
<dbReference type="RefSeq" id="XP_006866864.1">
    <property type="nucleotide sequence ID" value="XM_006866802.1"/>
</dbReference>
<feature type="region of interest" description="Disordered" evidence="1">
    <location>
        <begin position="1"/>
        <end position="54"/>
    </location>
</feature>
<dbReference type="GeneID" id="102830370"/>
<dbReference type="InterPro" id="IPR031460">
    <property type="entry name" value="DUF4678"/>
</dbReference>
<organism evidence="2 3">
    <name type="scientific">Chrysochloris asiatica</name>
    <name type="common">Cape golden mole</name>
    <dbReference type="NCBI Taxonomy" id="185453"/>
    <lineage>
        <taxon>Eukaryota</taxon>
        <taxon>Metazoa</taxon>
        <taxon>Chordata</taxon>
        <taxon>Craniata</taxon>
        <taxon>Vertebrata</taxon>
        <taxon>Euteleostomi</taxon>
        <taxon>Mammalia</taxon>
        <taxon>Eutheria</taxon>
        <taxon>Afrotheria</taxon>
        <taxon>Chrysochloridae</taxon>
        <taxon>Chrysochlorinae</taxon>
        <taxon>Chrysochloris</taxon>
    </lineage>
</organism>